<dbReference type="InterPro" id="IPR011527">
    <property type="entry name" value="ABC1_TM_dom"/>
</dbReference>
<dbReference type="Pfam" id="PF00664">
    <property type="entry name" value="ABC_membrane"/>
    <property type="match status" value="1"/>
</dbReference>
<feature type="transmembrane region" description="Helical" evidence="7">
    <location>
        <begin position="168"/>
        <end position="186"/>
    </location>
</feature>
<dbReference type="AlphaFoldDB" id="E6KNV4"/>
<gene>
    <name evidence="10" type="ORF">HMPREF8578_1919</name>
</gene>
<keyword evidence="5 7" id="KW-1133">Transmembrane helix</keyword>
<dbReference type="eggNOG" id="COG1132">
    <property type="taxonomic scope" value="Bacteria"/>
</dbReference>
<dbReference type="SUPFAM" id="SSF90123">
    <property type="entry name" value="ABC transporter transmembrane region"/>
    <property type="match status" value="1"/>
</dbReference>
<feature type="transmembrane region" description="Helical" evidence="7">
    <location>
        <begin position="144"/>
        <end position="162"/>
    </location>
</feature>
<feature type="transmembrane region" description="Helical" evidence="7">
    <location>
        <begin position="253"/>
        <end position="278"/>
    </location>
</feature>
<dbReference type="InterPro" id="IPR017871">
    <property type="entry name" value="ABC_transporter-like_CS"/>
</dbReference>
<comment type="caution">
    <text evidence="10">The sequence shown here is derived from an EMBL/GenBank/DDBJ whole genome shotgun (WGS) entry which is preliminary data.</text>
</comment>
<dbReference type="InterPro" id="IPR003593">
    <property type="entry name" value="AAA+_ATPase"/>
</dbReference>
<proteinExistence type="predicted"/>
<dbReference type="Proteomes" id="UP000004500">
    <property type="component" value="Unassembled WGS sequence"/>
</dbReference>
<feature type="domain" description="ABC transporter" evidence="8">
    <location>
        <begin position="339"/>
        <end position="537"/>
    </location>
</feature>
<dbReference type="GO" id="GO:0140359">
    <property type="term" value="F:ABC-type transporter activity"/>
    <property type="evidence" value="ECO:0007669"/>
    <property type="project" value="InterPro"/>
</dbReference>
<evidence type="ECO:0000256" key="1">
    <source>
        <dbReference type="ARBA" id="ARBA00004651"/>
    </source>
</evidence>
<sequence length="537" mass="61259">MDKKEYNNFKSDYCILIRRELFMLRTFVAKKHLTLYFFSIAITWLEAIITPALIQSIVASFTNQELELLWKVLILGILGNLILLLGLAGKRYYYARLITDFRYGIKSAIFKRFLSGYDIDEKDILSDLENDVNQLEKSYIEPTVIIISSLGFTTVSILYALWTNFYLGLIFILFYSVPVLCSAIGSKRLDSLSEKRSTINQSYLSSLTNFIGGSQQIRHYQGQDFFFARYQNQLQTSLDAEIRYEKQRTLNSLFINSIDAFCSVAPIVIGGFMTYYGYLNAASFVAIYLVSHNIGYQFQELAYFTNTRKATQYLCEKYQVLFTNSSPISTSTFQNIYPVQLENISLEKEGQVLLSPLSMHIKKGEKIAIIGESGSGKTTLLNIIHGELAATSGRIAFAGQSLSRQEITSVSSYILQDSHYFDTLSLEDNILLGMTKKQERLNHILKTTGLEHLKNRTLSNDSLSGGEKQRLEIARALYHDSQLILADEIKANLDLENSKKISDLLFSLPQTVIEVIHHYTDEDLKRYDQVIHLSKEK</sequence>
<feature type="transmembrane region" description="Helical" evidence="7">
    <location>
        <begin position="33"/>
        <end position="62"/>
    </location>
</feature>
<dbReference type="PANTHER" id="PTHR24221:SF654">
    <property type="entry name" value="ATP-BINDING CASSETTE SUB-FAMILY B MEMBER 6"/>
    <property type="match status" value="1"/>
</dbReference>
<dbReference type="PROSITE" id="PS00211">
    <property type="entry name" value="ABC_TRANSPORTER_1"/>
    <property type="match status" value="1"/>
</dbReference>
<evidence type="ECO:0000259" key="8">
    <source>
        <dbReference type="PROSITE" id="PS50893"/>
    </source>
</evidence>
<dbReference type="InterPro" id="IPR039421">
    <property type="entry name" value="Type_1_exporter"/>
</dbReference>
<dbReference type="PANTHER" id="PTHR24221">
    <property type="entry name" value="ATP-BINDING CASSETTE SUB-FAMILY B"/>
    <property type="match status" value="1"/>
</dbReference>
<dbReference type="GO" id="GO:0016887">
    <property type="term" value="F:ATP hydrolysis activity"/>
    <property type="evidence" value="ECO:0007669"/>
    <property type="project" value="InterPro"/>
</dbReference>
<protein>
    <submittedName>
        <fullName evidence="10">ABC transporter, ATP-binding protein</fullName>
    </submittedName>
</protein>
<evidence type="ECO:0000259" key="9">
    <source>
        <dbReference type="PROSITE" id="PS50929"/>
    </source>
</evidence>
<dbReference type="GO" id="GO:0005524">
    <property type="term" value="F:ATP binding"/>
    <property type="evidence" value="ECO:0007669"/>
    <property type="project" value="UniProtKB-KW"/>
</dbReference>
<dbReference type="EMBL" id="AEPO01000016">
    <property type="protein sequence ID" value="EFU62368.1"/>
    <property type="molecule type" value="Genomic_DNA"/>
</dbReference>
<evidence type="ECO:0000313" key="11">
    <source>
        <dbReference type="Proteomes" id="UP000004500"/>
    </source>
</evidence>
<dbReference type="PROSITE" id="PS50893">
    <property type="entry name" value="ABC_TRANSPORTER_2"/>
    <property type="match status" value="1"/>
</dbReference>
<organism evidence="10 11">
    <name type="scientific">Streptococcus oralis ATCC 49296</name>
    <dbReference type="NCBI Taxonomy" id="888049"/>
    <lineage>
        <taxon>Bacteria</taxon>
        <taxon>Bacillati</taxon>
        <taxon>Bacillota</taxon>
        <taxon>Bacilli</taxon>
        <taxon>Lactobacillales</taxon>
        <taxon>Streptococcaceae</taxon>
        <taxon>Streptococcus</taxon>
    </lineage>
</organism>
<evidence type="ECO:0000256" key="4">
    <source>
        <dbReference type="ARBA" id="ARBA00022840"/>
    </source>
</evidence>
<evidence type="ECO:0000256" key="5">
    <source>
        <dbReference type="ARBA" id="ARBA00022989"/>
    </source>
</evidence>
<dbReference type="Gene3D" id="3.40.50.300">
    <property type="entry name" value="P-loop containing nucleotide triphosphate hydrolases"/>
    <property type="match status" value="1"/>
</dbReference>
<evidence type="ECO:0000256" key="3">
    <source>
        <dbReference type="ARBA" id="ARBA00022741"/>
    </source>
</evidence>
<accession>E6KNV4</accession>
<dbReference type="PROSITE" id="PS50929">
    <property type="entry name" value="ABC_TM1F"/>
    <property type="match status" value="1"/>
</dbReference>
<dbReference type="SMART" id="SM00382">
    <property type="entry name" value="AAA"/>
    <property type="match status" value="1"/>
</dbReference>
<keyword evidence="4 10" id="KW-0067">ATP-binding</keyword>
<dbReference type="InterPro" id="IPR036640">
    <property type="entry name" value="ABC1_TM_sf"/>
</dbReference>
<evidence type="ECO:0000313" key="10">
    <source>
        <dbReference type="EMBL" id="EFU62368.1"/>
    </source>
</evidence>
<name>E6KNV4_STROR</name>
<comment type="subcellular location">
    <subcellularLocation>
        <location evidence="1">Cell membrane</location>
        <topology evidence="1">Multi-pass membrane protein</topology>
    </subcellularLocation>
</comment>
<dbReference type="InterPro" id="IPR003439">
    <property type="entry name" value="ABC_transporter-like_ATP-bd"/>
</dbReference>
<dbReference type="HOGENOM" id="CLU_000604_62_6_9"/>
<dbReference type="GO" id="GO:0034040">
    <property type="term" value="F:ATPase-coupled lipid transmembrane transporter activity"/>
    <property type="evidence" value="ECO:0007669"/>
    <property type="project" value="TreeGrafter"/>
</dbReference>
<reference evidence="10 11" key="1">
    <citation type="submission" date="2010-11" db="EMBL/GenBank/DDBJ databases">
        <authorList>
            <person name="Muzny D."/>
            <person name="Qin X."/>
            <person name="Deng J."/>
            <person name="Jiang H."/>
            <person name="Liu Y."/>
            <person name="Qu J."/>
            <person name="Song X.-Z."/>
            <person name="Zhang L."/>
            <person name="Thornton R."/>
            <person name="Coyle M."/>
            <person name="Francisco L."/>
            <person name="Jackson L."/>
            <person name="Javaid M."/>
            <person name="Korchina V."/>
            <person name="Kovar C."/>
            <person name="Mata R."/>
            <person name="Mathew T."/>
            <person name="Ngo R."/>
            <person name="Nguyen L."/>
            <person name="Nguyen N."/>
            <person name="Okwuonu G."/>
            <person name="Ongeri F."/>
            <person name="Pham C."/>
            <person name="Simmons D."/>
            <person name="Wilczek-Boney K."/>
            <person name="Hale W."/>
            <person name="Jakkamsetti A."/>
            <person name="Pham P."/>
            <person name="Ruth R."/>
            <person name="San Lucas F."/>
            <person name="Warren J."/>
            <person name="Zhang J."/>
            <person name="Zhao Z."/>
            <person name="Zhou C."/>
            <person name="Zhu D."/>
            <person name="Lee S."/>
            <person name="Bess C."/>
            <person name="Blankenburg K."/>
            <person name="Forbes L."/>
            <person name="Fu Q."/>
            <person name="Gubbala S."/>
            <person name="Hirani K."/>
            <person name="Jayaseelan J.C."/>
            <person name="Lara F."/>
            <person name="Munidasa M."/>
            <person name="Palculict T."/>
            <person name="Patil S."/>
            <person name="Pu L.-L."/>
            <person name="Saada N."/>
            <person name="Tang L."/>
            <person name="Weissenberger G."/>
            <person name="Zhu Y."/>
            <person name="Hemphill L."/>
            <person name="Shang Y."/>
            <person name="Youmans B."/>
            <person name="Ayvaz T."/>
            <person name="Ross M."/>
            <person name="Santibanez J."/>
            <person name="Aqrawi P."/>
            <person name="Gross S."/>
            <person name="Joshi V."/>
            <person name="Fowler G."/>
            <person name="Nazareth L."/>
            <person name="Reid J."/>
            <person name="Worley K."/>
            <person name="Petrosino J."/>
            <person name="Highlander S."/>
            <person name="Gibbs R."/>
        </authorList>
    </citation>
    <scope>NUCLEOTIDE SEQUENCE [LARGE SCALE GENOMIC DNA]</scope>
    <source>
        <strain evidence="10 11">ATCC 49296</strain>
    </source>
</reference>
<dbReference type="Gene3D" id="1.20.1560.10">
    <property type="entry name" value="ABC transporter type 1, transmembrane domain"/>
    <property type="match status" value="1"/>
</dbReference>
<keyword evidence="6 7" id="KW-0472">Membrane</keyword>
<feature type="domain" description="ABC transmembrane type-1" evidence="9">
    <location>
        <begin position="37"/>
        <end position="310"/>
    </location>
</feature>
<dbReference type="SUPFAM" id="SSF52540">
    <property type="entry name" value="P-loop containing nucleoside triphosphate hydrolases"/>
    <property type="match status" value="1"/>
</dbReference>
<keyword evidence="2 7" id="KW-0812">Transmembrane</keyword>
<dbReference type="GO" id="GO:0005886">
    <property type="term" value="C:plasma membrane"/>
    <property type="evidence" value="ECO:0007669"/>
    <property type="project" value="UniProtKB-SubCell"/>
</dbReference>
<dbReference type="Pfam" id="PF00005">
    <property type="entry name" value="ABC_tran"/>
    <property type="match status" value="1"/>
</dbReference>
<feature type="transmembrane region" description="Helical" evidence="7">
    <location>
        <begin position="68"/>
        <end position="88"/>
    </location>
</feature>
<dbReference type="InterPro" id="IPR027417">
    <property type="entry name" value="P-loop_NTPase"/>
</dbReference>
<keyword evidence="3" id="KW-0547">Nucleotide-binding</keyword>
<evidence type="ECO:0000256" key="7">
    <source>
        <dbReference type="SAM" id="Phobius"/>
    </source>
</evidence>
<evidence type="ECO:0000256" key="6">
    <source>
        <dbReference type="ARBA" id="ARBA00023136"/>
    </source>
</evidence>
<evidence type="ECO:0000256" key="2">
    <source>
        <dbReference type="ARBA" id="ARBA00022692"/>
    </source>
</evidence>